<keyword evidence="3" id="KW-1185">Reference proteome</keyword>
<organism evidence="2 3">
    <name type="scientific">Microbulbifer agarilyticus</name>
    <dbReference type="NCBI Taxonomy" id="260552"/>
    <lineage>
        <taxon>Bacteria</taxon>
        <taxon>Pseudomonadati</taxon>
        <taxon>Pseudomonadota</taxon>
        <taxon>Gammaproteobacteria</taxon>
        <taxon>Cellvibrionales</taxon>
        <taxon>Microbulbiferaceae</taxon>
        <taxon>Microbulbifer</taxon>
    </lineage>
</organism>
<name>A0A1Q2M8N1_9GAMM</name>
<feature type="domain" description="DUF306" evidence="1">
    <location>
        <begin position="98"/>
        <end position="180"/>
    </location>
</feature>
<evidence type="ECO:0000313" key="2">
    <source>
        <dbReference type="EMBL" id="AQQ69031.1"/>
    </source>
</evidence>
<dbReference type="KEGG" id="maga:Mag101_16390"/>
<dbReference type="EMBL" id="CP019650">
    <property type="protein sequence ID" value="AQQ69031.1"/>
    <property type="molecule type" value="Genomic_DNA"/>
</dbReference>
<dbReference type="Pfam" id="PF03724">
    <property type="entry name" value="META"/>
    <property type="match status" value="1"/>
</dbReference>
<dbReference type="Gene3D" id="2.40.128.270">
    <property type="match status" value="1"/>
</dbReference>
<accession>A0A1Q2M8N1</accession>
<protein>
    <recommendedName>
        <fullName evidence="1">DUF306 domain-containing protein</fullName>
    </recommendedName>
</protein>
<dbReference type="OrthoDB" id="5740737at2"/>
<dbReference type="InterPro" id="IPR038670">
    <property type="entry name" value="HslJ-like_sf"/>
</dbReference>
<dbReference type="AlphaFoldDB" id="A0A1Q2M8N1"/>
<gene>
    <name evidence="2" type="ORF">Mag101_16390</name>
</gene>
<evidence type="ECO:0000259" key="1">
    <source>
        <dbReference type="Pfam" id="PF03724"/>
    </source>
</evidence>
<proteinExistence type="predicted"/>
<reference evidence="2" key="1">
    <citation type="submission" date="2017-02" db="EMBL/GenBank/DDBJ databases">
        <title>Genome of Microbulbifer agarilyticus GP101.</title>
        <authorList>
            <person name="Jung J."/>
            <person name="Bae S.S."/>
            <person name="Baek K."/>
        </authorList>
    </citation>
    <scope>NUCLEOTIDE SEQUENCE [LARGE SCALE GENOMIC DNA]</scope>
    <source>
        <strain evidence="2">GP101</strain>
    </source>
</reference>
<dbReference type="Proteomes" id="UP000188219">
    <property type="component" value="Chromosome"/>
</dbReference>
<dbReference type="RefSeq" id="WP_077407460.1">
    <property type="nucleotide sequence ID" value="NZ_CP019650.1"/>
</dbReference>
<sequence length="191" mass="21247">MDLLHRSHSGVLSRQFTRYRVALASIGARTLGASSTLCLIAALASGCTSTPPNSLVSLPSHPGEICDYQWILHGIRVDGEEQKSRLFWQKMVRDRPYLTCDKLGFVRGSAGSNPYLGKFSLDDDGRIEWRKPPKISRMVGRRDSSDLEKDFLKALPRINRASVDGDMLTLRGDDGTRIEFKQTGELPTPAQ</sequence>
<evidence type="ECO:0000313" key="3">
    <source>
        <dbReference type="Proteomes" id="UP000188219"/>
    </source>
</evidence>
<dbReference type="InterPro" id="IPR005184">
    <property type="entry name" value="DUF306_Meta_HslJ"/>
</dbReference>